<dbReference type="EC" id="3.4.19.12" evidence="3"/>
<dbReference type="GO" id="GO:0016579">
    <property type="term" value="P:protein deubiquitination"/>
    <property type="evidence" value="ECO:0007669"/>
    <property type="project" value="InterPro"/>
</dbReference>
<dbReference type="InterPro" id="IPR050164">
    <property type="entry name" value="Peptidase_C19"/>
</dbReference>
<feature type="domain" description="USP" evidence="9">
    <location>
        <begin position="63"/>
        <end position="1585"/>
    </location>
</feature>
<comment type="caution">
    <text evidence="11">The sequence shown here is derived from an EMBL/GenBank/DDBJ whole genome shotgun (WGS) entry which is preliminary data.</text>
</comment>
<evidence type="ECO:0000313" key="12">
    <source>
        <dbReference type="Proteomes" id="UP000077671"/>
    </source>
</evidence>
<evidence type="ECO:0000256" key="2">
    <source>
        <dbReference type="ARBA" id="ARBA00009085"/>
    </source>
</evidence>
<feature type="region of interest" description="Disordered" evidence="8">
    <location>
        <begin position="972"/>
        <end position="1030"/>
    </location>
</feature>
<reference evidence="10" key="3">
    <citation type="submission" date="2020-10" db="EMBL/GenBank/DDBJ databases">
        <authorList>
            <person name="Sedaghatjoo S."/>
        </authorList>
    </citation>
    <scope>NUCLEOTIDE SEQUENCE</scope>
    <source>
        <strain evidence="10">AZH3</strain>
    </source>
</reference>
<evidence type="ECO:0000256" key="8">
    <source>
        <dbReference type="SAM" id="MobiDB-lite"/>
    </source>
</evidence>
<keyword evidence="13" id="KW-1185">Reference proteome</keyword>
<feature type="compositionally biased region" description="Polar residues" evidence="8">
    <location>
        <begin position="1149"/>
        <end position="1159"/>
    </location>
</feature>
<reference evidence="11" key="1">
    <citation type="submission" date="2016-04" db="EMBL/GenBank/DDBJ databases">
        <authorList>
            <person name="Nguyen H.D."/>
            <person name="Kesanakurti P."/>
            <person name="Cullis J."/>
            <person name="Levesque C.A."/>
            <person name="Hambleton S."/>
        </authorList>
    </citation>
    <scope>NUCLEOTIDE SEQUENCE</scope>
    <source>
        <strain evidence="11">DAOMC 238032</strain>
    </source>
</reference>
<sequence length="1585" mass="168842">MGRQRNPSPLVAASRKGKGRAAVVGLGRASSAGPDEFTASTGRGRIASSSAASLKDLDISGHAGNINLGNTCFLNSVLQAVAVTVPLQELLEHQWTVARQGRDATRNKQAPASEWTDHDSEDGDDGSAEGIQASIERRRRRAAAKGKAKAHDSDVIMPELPIGTREAPLSDAFRTHLSRAWSHRPGTAAPVNSSSSSRNKNAANAHALNPKPLLNALTRKFDQYGDFAQQDAHELLRHLLDACRMEEVDLIKKLKAEREAAEEADDEAPSPTHAAVRSLPAHAQELDGMTDKEPSSQDSARPRRSPRLVKPSPIPAHLGSDERGREESGSDASDSNPAHGGTLHILSGSGELTPMPNSRTAAGPFGPAFFPAPDTETPPSVQNVDHRPQKKAKMDFRPLIDVVFGGQLASIIVCESCRNVRHTYEDFYDISLPLRDESGHKVSDKSRKQKDRIRSMSELWRRAPASSVASSSANDARAQIAKSQLAHDEADQTLVMGKRRGSVAAMSETEVSETDATPGLMERRRQKAEVKRRASISNTKEKISTAAGAESSAGEDKARNLGGGGKSIFRTGSIRRSLGQLSRSSKESVISANIGDAAPGSPNNPADLNVVEGLERAVASMALSPSAQTAVLPTDSDIPYVALPPQNQQPSSSPAIFSFWRSARSSSKSPAPSSTSAGFSLMDSPDLRSRSTSPGRGHQATNSRDAVTRPASAVLDHAHLAPPPANAYAIPMVQKDGHATVTDHSGSSIQVSHAAPVGSVPATTESTPQSCTTPSASPMASLLLRTKAPPSSGFTPSSSNQTSPAVMATRFVSGTKLQQSGRSSRHAHAPRRGPSRQAQYLAKILADVAAPEEAKETVGTGAPLSAVEESSVDGSSYDAIQHAPTRTRSPSAATALLQKMNGHSGNGVAVGANAKGRSNGTASALPPSSEIIAAEFETGLGQALCQFTKVELLEGDNAFKCRRCWRIAHPRTTQERQRRREKERQRKAREARKAMAGNNAEEEVDDEDEDEDRRDSSETPSSDLETSDEDVDAILELPPALNRPALTRSNLQMNANKLAALSPNSSRRSSADSEALEVMGASILSAPGKLGEGAASQGPVQRSNSALERLPTIPSIRMSVPTASNAGDGPEAEGTVAEQVGDRPIATRTAATLSVSGTDNAHHTTLVHSPSNQGSVETTASMQDVGPSRGSNGSSKRSVNASSASISPRESLESMRPLDARRRSDEDIDEVPTARPTKTTFDAQDKGKKAGNGPSSVLATPASGKAGTGPRDKKAASAKAAKKATEAIERRALKRYLIASAPPVLVFHFKRFQSNTARFGGRRSRPGDFSKIDDPVSFPELFDVSPWLAPPREEFNRLGALKVTSDPTVLAQVQEEQGQLFNGSYAPHSPVHQATGPKPPRSPFRFLRTQQHADSPSTPKQEWYTSAANQKEAPSRPGSLYALYAVVNHQGNMSGGHYTAYVLSDRVRSKASKAQSRKAEVAKSSPLRSHSRHVSATGSHNQLGTSITDPTDGNVQSGTDTAVIDGVGVGDRTLEAKEREPTDRGDRHETDNRQWLHVSDATVRPVTASEVLSSKYVYMLFYERL</sequence>
<reference evidence="11" key="2">
    <citation type="journal article" date="2019" name="IMA Fungus">
        <title>Genome sequencing and comparison of five Tilletia species to identify candidate genes for the detection of regulated species infecting wheat.</title>
        <authorList>
            <person name="Nguyen H.D.T."/>
            <person name="Sultana T."/>
            <person name="Kesanakurti P."/>
            <person name="Hambleton S."/>
        </authorList>
    </citation>
    <scope>NUCLEOTIDE SEQUENCE</scope>
    <source>
        <strain evidence="11">DAOMC 238032</strain>
    </source>
</reference>
<feature type="region of interest" description="Disordered" evidence="8">
    <location>
        <begin position="286"/>
        <end position="389"/>
    </location>
</feature>
<feature type="region of interest" description="Disordered" evidence="8">
    <location>
        <begin position="1087"/>
        <end position="1280"/>
    </location>
</feature>
<feature type="compositionally biased region" description="Basic and acidic residues" evidence="8">
    <location>
        <begin position="319"/>
        <end position="328"/>
    </location>
</feature>
<evidence type="ECO:0000256" key="1">
    <source>
        <dbReference type="ARBA" id="ARBA00000707"/>
    </source>
</evidence>
<evidence type="ECO:0000256" key="6">
    <source>
        <dbReference type="ARBA" id="ARBA00022801"/>
    </source>
</evidence>
<feature type="region of interest" description="Disordered" evidence="8">
    <location>
        <begin position="99"/>
        <end position="157"/>
    </location>
</feature>
<dbReference type="Gene3D" id="3.90.70.10">
    <property type="entry name" value="Cysteine proteinases"/>
    <property type="match status" value="3"/>
</dbReference>
<feature type="compositionally biased region" description="Basic and acidic residues" evidence="8">
    <location>
        <begin position="521"/>
        <end position="532"/>
    </location>
</feature>
<gene>
    <name evidence="11" type="ORF">A4X03_0g54</name>
    <name evidence="10" type="ORF">JKIAZH3_G4419</name>
</gene>
<keyword evidence="5" id="KW-0833">Ubl conjugation pathway</keyword>
<evidence type="ECO:0000256" key="4">
    <source>
        <dbReference type="ARBA" id="ARBA00022670"/>
    </source>
</evidence>
<dbReference type="PANTHER" id="PTHR24006">
    <property type="entry name" value="UBIQUITIN CARBOXYL-TERMINAL HYDROLASE"/>
    <property type="match status" value="1"/>
</dbReference>
<feature type="region of interest" description="Disordered" evidence="8">
    <location>
        <begin position="1382"/>
        <end position="1435"/>
    </location>
</feature>
<feature type="compositionally biased region" description="Polar residues" evidence="8">
    <location>
        <begin position="1494"/>
        <end position="1520"/>
    </location>
</feature>
<evidence type="ECO:0000256" key="3">
    <source>
        <dbReference type="ARBA" id="ARBA00012759"/>
    </source>
</evidence>
<feature type="compositionally biased region" description="Basic residues" evidence="8">
    <location>
        <begin position="137"/>
        <end position="148"/>
    </location>
</feature>
<feature type="compositionally biased region" description="Polar residues" evidence="8">
    <location>
        <begin position="1408"/>
        <end position="1429"/>
    </location>
</feature>
<evidence type="ECO:0000256" key="7">
    <source>
        <dbReference type="ARBA" id="ARBA00022807"/>
    </source>
</evidence>
<dbReference type="PROSITE" id="PS50235">
    <property type="entry name" value="USP_3"/>
    <property type="match status" value="1"/>
</dbReference>
<evidence type="ECO:0000313" key="13">
    <source>
        <dbReference type="Proteomes" id="UP000836402"/>
    </source>
</evidence>
<dbReference type="GO" id="GO:0005829">
    <property type="term" value="C:cytosol"/>
    <property type="evidence" value="ECO:0007669"/>
    <property type="project" value="TreeGrafter"/>
</dbReference>
<feature type="compositionally biased region" description="Acidic residues" evidence="8">
    <location>
        <begin position="1000"/>
        <end position="1012"/>
    </location>
</feature>
<accession>A0A177V6Q0</accession>
<dbReference type="Pfam" id="PF00443">
    <property type="entry name" value="UCH"/>
    <property type="match status" value="1"/>
</dbReference>
<feature type="region of interest" description="Disordered" evidence="8">
    <location>
        <begin position="856"/>
        <end position="875"/>
    </location>
</feature>
<feature type="compositionally biased region" description="Low complexity" evidence="8">
    <location>
        <begin position="188"/>
        <end position="207"/>
    </location>
</feature>
<feature type="compositionally biased region" description="Basic residues" evidence="8">
    <location>
        <begin position="823"/>
        <end position="834"/>
    </location>
</feature>
<dbReference type="InterPro" id="IPR001394">
    <property type="entry name" value="Peptidase_C19_UCH"/>
</dbReference>
<dbReference type="InterPro" id="IPR038765">
    <property type="entry name" value="Papain-like_cys_pep_sf"/>
</dbReference>
<dbReference type="InterPro" id="IPR028889">
    <property type="entry name" value="USP"/>
</dbReference>
<feature type="compositionally biased region" description="Low complexity" evidence="8">
    <location>
        <begin position="1191"/>
        <end position="1207"/>
    </location>
</feature>
<feature type="compositionally biased region" description="Low complexity" evidence="8">
    <location>
        <begin position="361"/>
        <end position="373"/>
    </location>
</feature>
<dbReference type="PROSITE" id="PS00973">
    <property type="entry name" value="USP_2"/>
    <property type="match status" value="1"/>
</dbReference>
<evidence type="ECO:0000256" key="5">
    <source>
        <dbReference type="ARBA" id="ARBA00022786"/>
    </source>
</evidence>
<evidence type="ECO:0000259" key="9">
    <source>
        <dbReference type="PROSITE" id="PS50235"/>
    </source>
</evidence>
<protein>
    <recommendedName>
        <fullName evidence="3">ubiquitinyl hydrolase 1</fullName>
        <ecNumber evidence="3">3.4.19.12</ecNumber>
    </recommendedName>
</protein>
<evidence type="ECO:0000313" key="10">
    <source>
        <dbReference type="EMBL" id="CAD6961690.1"/>
    </source>
</evidence>
<feature type="region of interest" description="Disordered" evidence="8">
    <location>
        <begin position="464"/>
        <end position="569"/>
    </location>
</feature>
<dbReference type="GO" id="GO:0004843">
    <property type="term" value="F:cysteine-type deubiquitinase activity"/>
    <property type="evidence" value="ECO:0007669"/>
    <property type="project" value="UniProtKB-EC"/>
</dbReference>
<keyword evidence="7" id="KW-0788">Thiol protease</keyword>
<dbReference type="EMBL" id="LWDD02000003">
    <property type="protein sequence ID" value="KAE8265752.1"/>
    <property type="molecule type" value="Genomic_DNA"/>
</dbReference>
<proteinExistence type="inferred from homology"/>
<dbReference type="EMBL" id="CAJHJG010006995">
    <property type="protein sequence ID" value="CAD6961690.1"/>
    <property type="molecule type" value="Genomic_DNA"/>
</dbReference>
<feature type="region of interest" description="Disordered" evidence="8">
    <location>
        <begin position="181"/>
        <end position="209"/>
    </location>
</feature>
<feature type="compositionally biased region" description="Polar residues" evidence="8">
    <location>
        <begin position="1166"/>
        <end position="1182"/>
    </location>
</feature>
<evidence type="ECO:0000313" key="11">
    <source>
        <dbReference type="EMBL" id="KAE8265752.1"/>
    </source>
</evidence>
<feature type="compositionally biased region" description="Low complexity" evidence="8">
    <location>
        <begin position="464"/>
        <end position="478"/>
    </location>
</feature>
<organism evidence="11 12">
    <name type="scientific">Tilletia caries</name>
    <name type="common">wheat bunt fungus</name>
    <dbReference type="NCBI Taxonomy" id="13290"/>
    <lineage>
        <taxon>Eukaryota</taxon>
        <taxon>Fungi</taxon>
        <taxon>Dikarya</taxon>
        <taxon>Basidiomycota</taxon>
        <taxon>Ustilaginomycotina</taxon>
        <taxon>Exobasidiomycetes</taxon>
        <taxon>Tilletiales</taxon>
        <taxon>Tilletiaceae</taxon>
        <taxon>Tilletia</taxon>
    </lineage>
</organism>
<dbReference type="PANTHER" id="PTHR24006:SF888">
    <property type="entry name" value="UBIQUITIN CARBOXYL-TERMINAL HYDROLASE 30"/>
    <property type="match status" value="1"/>
</dbReference>
<dbReference type="Proteomes" id="UP000077671">
    <property type="component" value="Unassembled WGS sequence"/>
</dbReference>
<feature type="region of interest" description="Disordered" evidence="8">
    <location>
        <begin position="815"/>
        <end position="836"/>
    </location>
</feature>
<feature type="compositionally biased region" description="Low complexity" evidence="8">
    <location>
        <begin position="666"/>
        <end position="676"/>
    </location>
</feature>
<feature type="region of interest" description="Disordered" evidence="8">
    <location>
        <begin position="666"/>
        <end position="708"/>
    </location>
</feature>
<keyword evidence="4" id="KW-0645">Protease</keyword>
<feature type="compositionally biased region" description="Polar residues" evidence="8">
    <location>
        <begin position="690"/>
        <end position="705"/>
    </location>
</feature>
<dbReference type="GO" id="GO:0006508">
    <property type="term" value="P:proteolysis"/>
    <property type="evidence" value="ECO:0007669"/>
    <property type="project" value="UniProtKB-KW"/>
</dbReference>
<feature type="compositionally biased region" description="Basic and acidic residues" evidence="8">
    <location>
        <begin position="1210"/>
        <end position="1225"/>
    </location>
</feature>
<comment type="catalytic activity">
    <reaction evidence="1">
        <text>Thiol-dependent hydrolysis of ester, thioester, amide, peptide and isopeptide bonds formed by the C-terminal Gly of ubiquitin (a 76-residue protein attached to proteins as an intracellular targeting signal).</text>
        <dbReference type="EC" id="3.4.19.12"/>
    </reaction>
</comment>
<dbReference type="InterPro" id="IPR018200">
    <property type="entry name" value="USP_CS"/>
</dbReference>
<keyword evidence="6" id="KW-0378">Hydrolase</keyword>
<dbReference type="Proteomes" id="UP000836402">
    <property type="component" value="Unassembled WGS sequence"/>
</dbReference>
<name>A0A177V6Q0_9BASI</name>
<dbReference type="SUPFAM" id="SSF54001">
    <property type="entry name" value="Cysteine proteinases"/>
    <property type="match status" value="1"/>
</dbReference>
<comment type="similarity">
    <text evidence="2">Belongs to the peptidase C19 family.</text>
</comment>
<feature type="compositionally biased region" description="Basic and acidic residues" evidence="8">
    <location>
        <begin position="972"/>
        <end position="984"/>
    </location>
</feature>
<feature type="compositionally biased region" description="Basic and acidic residues" evidence="8">
    <location>
        <begin position="1532"/>
        <end position="1551"/>
    </location>
</feature>
<dbReference type="GO" id="GO:0005634">
    <property type="term" value="C:nucleus"/>
    <property type="evidence" value="ECO:0007669"/>
    <property type="project" value="TreeGrafter"/>
</dbReference>
<feature type="region of interest" description="Disordered" evidence="8">
    <location>
        <begin position="1471"/>
        <end position="1551"/>
    </location>
</feature>